<accession>A0AA38W4K0</accession>
<proteinExistence type="predicted"/>
<organism evidence="1 2">
    <name type="scientific">Centaurea solstitialis</name>
    <name type="common">yellow star-thistle</name>
    <dbReference type="NCBI Taxonomy" id="347529"/>
    <lineage>
        <taxon>Eukaryota</taxon>
        <taxon>Viridiplantae</taxon>
        <taxon>Streptophyta</taxon>
        <taxon>Embryophyta</taxon>
        <taxon>Tracheophyta</taxon>
        <taxon>Spermatophyta</taxon>
        <taxon>Magnoliopsida</taxon>
        <taxon>eudicotyledons</taxon>
        <taxon>Gunneridae</taxon>
        <taxon>Pentapetalae</taxon>
        <taxon>asterids</taxon>
        <taxon>campanulids</taxon>
        <taxon>Asterales</taxon>
        <taxon>Asteraceae</taxon>
        <taxon>Carduoideae</taxon>
        <taxon>Cardueae</taxon>
        <taxon>Centaureinae</taxon>
        <taxon>Centaurea</taxon>
    </lineage>
</organism>
<reference evidence="1" key="1">
    <citation type="submission" date="2023-03" db="EMBL/GenBank/DDBJ databases">
        <title>Chromosome-scale reference genome and RAD-based genetic map of yellow starthistle (Centaurea solstitialis) reveal putative structural variation and QTLs associated with invader traits.</title>
        <authorList>
            <person name="Reatini B."/>
            <person name="Cang F.A."/>
            <person name="Jiang Q."/>
            <person name="Mckibben M.T.W."/>
            <person name="Barker M.S."/>
            <person name="Rieseberg L.H."/>
            <person name="Dlugosch K.M."/>
        </authorList>
    </citation>
    <scope>NUCLEOTIDE SEQUENCE</scope>
    <source>
        <strain evidence="1">CAN-66</strain>
        <tissue evidence="1">Leaf</tissue>
    </source>
</reference>
<gene>
    <name evidence="1" type="ORF">OSB04_031253</name>
</gene>
<dbReference type="AlphaFoldDB" id="A0AA38W4K0"/>
<dbReference type="Proteomes" id="UP001172457">
    <property type="component" value="Chromosome 8"/>
</dbReference>
<dbReference type="EMBL" id="JARYMX010000008">
    <property type="protein sequence ID" value="KAJ9538520.1"/>
    <property type="molecule type" value="Genomic_DNA"/>
</dbReference>
<keyword evidence="2" id="KW-1185">Reference proteome</keyword>
<evidence type="ECO:0000313" key="1">
    <source>
        <dbReference type="EMBL" id="KAJ9538520.1"/>
    </source>
</evidence>
<evidence type="ECO:0000313" key="2">
    <source>
        <dbReference type="Proteomes" id="UP001172457"/>
    </source>
</evidence>
<name>A0AA38W4K0_9ASTR</name>
<protein>
    <submittedName>
        <fullName evidence="1">Uncharacterized protein</fullName>
    </submittedName>
</protein>
<sequence length="119" mass="13554">MCPIHGLKLTWIIHKFKDPDSKFITLESCSKYVPRLIVPSKKPLKICTSLPMNVVRSYKRYQSQSWYHQDCKASTIEGDEFLKGVCKVLGESYTANEQGGGLTRMSGAKEGFFKLIPHR</sequence>
<comment type="caution">
    <text evidence="1">The sequence shown here is derived from an EMBL/GenBank/DDBJ whole genome shotgun (WGS) entry which is preliminary data.</text>
</comment>